<proteinExistence type="predicted"/>
<dbReference type="Proteomes" id="UP001549146">
    <property type="component" value="Unassembled WGS sequence"/>
</dbReference>
<accession>A0ABV2LVQ1</accession>
<evidence type="ECO:0008006" key="3">
    <source>
        <dbReference type="Google" id="ProtNLM"/>
    </source>
</evidence>
<keyword evidence="2" id="KW-1185">Reference proteome</keyword>
<dbReference type="EMBL" id="JBEPMO010000009">
    <property type="protein sequence ID" value="MET3732204.1"/>
    <property type="molecule type" value="Genomic_DNA"/>
</dbReference>
<name>A0ABV2LVQ1_9FLAO</name>
<evidence type="ECO:0000313" key="1">
    <source>
        <dbReference type="EMBL" id="MET3732204.1"/>
    </source>
</evidence>
<comment type="caution">
    <text evidence="1">The sequence shown here is derived from an EMBL/GenBank/DDBJ whole genome shotgun (WGS) entry which is preliminary data.</text>
</comment>
<evidence type="ECO:0000313" key="2">
    <source>
        <dbReference type="Proteomes" id="UP001549146"/>
    </source>
</evidence>
<gene>
    <name evidence="1" type="ORF">ABID46_001791</name>
</gene>
<reference evidence="1 2" key="1">
    <citation type="submission" date="2024-06" db="EMBL/GenBank/DDBJ databases">
        <title>Genomic Encyclopedia of Type Strains, Phase IV (KMG-IV): sequencing the most valuable type-strain genomes for metagenomic binning, comparative biology and taxonomic classification.</title>
        <authorList>
            <person name="Goeker M."/>
        </authorList>
    </citation>
    <scope>NUCLEOTIDE SEQUENCE [LARGE SCALE GENOMIC DNA]</scope>
    <source>
        <strain evidence="1 2">DSM 29388</strain>
    </source>
</reference>
<sequence>MKTYRIEPGDTLQSMSEKFGITPVELKAFHNTRCELKDLIGGNDFPKHLNEILIDENWKEVSIELIKSDDDKEVEKIEFEHQARYRCEQNNLILIDGKPSFSAQIKTQYLLSKNKSASNYKLNVQLEDYVTSIQPQNMEEAFDLIKHIELIRDNISFVYHNGKIEKILNFNDLNKKWNIFINETSTSVPFFNELKSKSPEIINDFIENGKKEFSNENIFCDVISKNLFFHLLLDIYNKEKKDEYSFSQMSQIFPEVLLKINVVKTLVCDNENSTTYRLVGNLNKDSVKMNAIKNLYEQLYQPIIKFSFTEFDFIYRITYELEKETNVLLNASVSIKESVKNNYDVITKYELRKVEL</sequence>
<organism evidence="1 2">
    <name type="scientific">Moheibacter stercoris</name>
    <dbReference type="NCBI Taxonomy" id="1628251"/>
    <lineage>
        <taxon>Bacteria</taxon>
        <taxon>Pseudomonadati</taxon>
        <taxon>Bacteroidota</taxon>
        <taxon>Flavobacteriia</taxon>
        <taxon>Flavobacteriales</taxon>
        <taxon>Weeksellaceae</taxon>
        <taxon>Moheibacter</taxon>
    </lineage>
</organism>
<dbReference type="RefSeq" id="WP_354509205.1">
    <property type="nucleotide sequence ID" value="NZ_JBEPMO010000009.1"/>
</dbReference>
<protein>
    <recommendedName>
        <fullName evidence="3">LysM domain-containing protein</fullName>
    </recommendedName>
</protein>